<dbReference type="KEGG" id="pfv:Psefu_1437"/>
<sequence>MSIQEMIKALRASGLTQQQIADAIGASQPSVHRAEKGAEVLYVTGKAIEALYVQRCGPAVTDAA</sequence>
<reference evidence="1 2" key="1">
    <citation type="submission" date="2011-04" db="EMBL/GenBank/DDBJ databases">
        <title>Complete sequence of Pseudomonas fulva 12-X.</title>
        <authorList>
            <consortium name="US DOE Joint Genome Institute"/>
            <person name="Lucas S."/>
            <person name="Han J."/>
            <person name="Lapidus A."/>
            <person name="Cheng J.-F."/>
            <person name="Goodwin L."/>
            <person name="Pitluck S."/>
            <person name="Peters L."/>
            <person name="Mikhailova N."/>
            <person name="Pagani I."/>
            <person name="Davenport K."/>
            <person name="Han C."/>
            <person name="Tapia R."/>
            <person name="Land M."/>
            <person name="Hauser L."/>
            <person name="Kyrpides N."/>
            <person name="Ivanova N."/>
            <person name="Pagani I."/>
            <person name="Lcollab F.I."/>
            <person name="Woyke T."/>
        </authorList>
    </citation>
    <scope>NUCLEOTIDE SEQUENCE [LARGE SCALE GENOMIC DNA]</scope>
    <source>
        <strain evidence="2">12-X</strain>
    </source>
</reference>
<dbReference type="AlphaFoldDB" id="F6AFF2"/>
<keyword evidence="2" id="KW-1185">Reference proteome</keyword>
<evidence type="ECO:0000313" key="2">
    <source>
        <dbReference type="Proteomes" id="UP000000686"/>
    </source>
</evidence>
<organism evidence="1 2">
    <name type="scientific">Pseudomonas fulva (strain 12-X)</name>
    <dbReference type="NCBI Taxonomy" id="743720"/>
    <lineage>
        <taxon>Bacteria</taxon>
        <taxon>Pseudomonadati</taxon>
        <taxon>Pseudomonadota</taxon>
        <taxon>Gammaproteobacteria</taxon>
        <taxon>Pseudomonadales</taxon>
        <taxon>Pseudomonadaceae</taxon>
        <taxon>Pseudomonas</taxon>
    </lineage>
</organism>
<dbReference type="OrthoDB" id="6947638at2"/>
<evidence type="ECO:0008006" key="3">
    <source>
        <dbReference type="Google" id="ProtNLM"/>
    </source>
</evidence>
<dbReference type="STRING" id="743720.Psefu_1437"/>
<gene>
    <name evidence="1" type="ordered locus">Psefu_1437</name>
</gene>
<dbReference type="HOGENOM" id="CLU_206064_0_0_6"/>
<dbReference type="GO" id="GO:0003677">
    <property type="term" value="F:DNA binding"/>
    <property type="evidence" value="ECO:0007669"/>
    <property type="project" value="InterPro"/>
</dbReference>
<proteinExistence type="predicted"/>
<dbReference type="RefSeq" id="WP_013790544.1">
    <property type="nucleotide sequence ID" value="NC_015556.1"/>
</dbReference>
<evidence type="ECO:0000313" key="1">
    <source>
        <dbReference type="EMBL" id="AEF21413.1"/>
    </source>
</evidence>
<accession>F6AFF2</accession>
<dbReference type="InterPro" id="IPR001387">
    <property type="entry name" value="Cro/C1-type_HTH"/>
</dbReference>
<dbReference type="CDD" id="cd00093">
    <property type="entry name" value="HTH_XRE"/>
    <property type="match status" value="1"/>
</dbReference>
<dbReference type="Gene3D" id="1.10.260.40">
    <property type="entry name" value="lambda repressor-like DNA-binding domains"/>
    <property type="match status" value="1"/>
</dbReference>
<dbReference type="InterPro" id="IPR010982">
    <property type="entry name" value="Lambda_DNA-bd_dom_sf"/>
</dbReference>
<name>F6AFF2_PSEF1</name>
<protein>
    <recommendedName>
        <fullName evidence="3">HTH cro/C1-type domain-containing protein</fullName>
    </recommendedName>
</protein>
<dbReference type="EMBL" id="CP002727">
    <property type="protein sequence ID" value="AEF21413.1"/>
    <property type="molecule type" value="Genomic_DNA"/>
</dbReference>
<dbReference type="Proteomes" id="UP000000686">
    <property type="component" value="Chromosome"/>
</dbReference>
<dbReference type="SUPFAM" id="SSF47413">
    <property type="entry name" value="lambda repressor-like DNA-binding domains"/>
    <property type="match status" value="1"/>
</dbReference>